<dbReference type="PROSITE" id="PS51175">
    <property type="entry name" value="CBM6"/>
    <property type="match status" value="1"/>
</dbReference>
<name>K4R1E2_STRDJ</name>
<dbReference type="CDD" id="cd04083">
    <property type="entry name" value="CBM35_Lmo2446-like"/>
    <property type="match status" value="1"/>
</dbReference>
<dbReference type="InterPro" id="IPR000772">
    <property type="entry name" value="Ricin_B_lectin"/>
</dbReference>
<feature type="domain" description="PA14" evidence="4">
    <location>
        <begin position="23"/>
        <end position="173"/>
    </location>
</feature>
<feature type="signal peptide" evidence="2">
    <location>
        <begin position="1"/>
        <end position="21"/>
    </location>
</feature>
<dbReference type="InterPro" id="IPR005084">
    <property type="entry name" value="CBM6"/>
</dbReference>
<dbReference type="Gene3D" id="2.80.10.50">
    <property type="match status" value="1"/>
</dbReference>
<dbReference type="Pfam" id="PF07691">
    <property type="entry name" value="PA14"/>
    <property type="match status" value="1"/>
</dbReference>
<feature type="domain" description="CBM6" evidence="3">
    <location>
        <begin position="786"/>
        <end position="914"/>
    </location>
</feature>
<evidence type="ECO:0000256" key="1">
    <source>
        <dbReference type="ARBA" id="ARBA00022729"/>
    </source>
</evidence>
<dbReference type="SMART" id="SM00758">
    <property type="entry name" value="PA14"/>
    <property type="match status" value="1"/>
</dbReference>
<keyword evidence="1 2" id="KW-0732">Signal</keyword>
<dbReference type="GO" id="GO:0016787">
    <property type="term" value="F:hydrolase activity"/>
    <property type="evidence" value="ECO:0007669"/>
    <property type="project" value="InterPro"/>
</dbReference>
<dbReference type="EMBL" id="HE971709">
    <property type="protein sequence ID" value="CCK26947.1"/>
    <property type="molecule type" value="Genomic_DNA"/>
</dbReference>
<dbReference type="InterPro" id="IPR006584">
    <property type="entry name" value="Cellulose-bd_IV"/>
</dbReference>
<proteinExistence type="predicted"/>
<dbReference type="Proteomes" id="UP000008043">
    <property type="component" value="Chromosome"/>
</dbReference>
<dbReference type="InterPro" id="IPR011042">
    <property type="entry name" value="6-blade_b-propeller_TolB-like"/>
</dbReference>
<dbReference type="Gene3D" id="2.60.120.260">
    <property type="entry name" value="Galactose-binding domain-like"/>
    <property type="match status" value="1"/>
</dbReference>
<dbReference type="PATRIC" id="fig|1214101.3.peg.2609"/>
<dbReference type="SUPFAM" id="SSF101898">
    <property type="entry name" value="NHL repeat"/>
    <property type="match status" value="1"/>
</dbReference>
<reference evidence="5 6" key="1">
    <citation type="journal article" date="2012" name="J. Bacteriol.">
        <title>Genome sequence of the bacterium Streptomyces davawensis JCM 4913 and heterologous production of the unique antibiotic roseoflavin.</title>
        <authorList>
            <person name="Jankowitsch F."/>
            <person name="Schwarz J."/>
            <person name="Ruckert C."/>
            <person name="Gust B."/>
            <person name="Szczepanowski R."/>
            <person name="Blom J."/>
            <person name="Pelzer S."/>
            <person name="Kalinowski J."/>
            <person name="Mack M."/>
        </authorList>
    </citation>
    <scope>NUCLEOTIDE SEQUENCE [LARGE SCALE GENOMIC DNA]</scope>
    <source>
        <strain evidence="6">DSM 101723 / JCM 4913 / KCC S-0913 / 768</strain>
    </source>
</reference>
<dbReference type="RefSeq" id="WP_015657341.1">
    <property type="nucleotide sequence ID" value="NC_020504.1"/>
</dbReference>
<dbReference type="Gene3D" id="2.120.10.30">
    <property type="entry name" value="TolB, C-terminal domain"/>
    <property type="match status" value="1"/>
</dbReference>
<dbReference type="Gene3D" id="2.60.120.560">
    <property type="entry name" value="Exo-inulinase, domain 1"/>
    <property type="match status" value="1"/>
</dbReference>
<dbReference type="Pfam" id="PF16990">
    <property type="entry name" value="CBM_35"/>
    <property type="match status" value="1"/>
</dbReference>
<dbReference type="InterPro" id="IPR008979">
    <property type="entry name" value="Galactose-bd-like_sf"/>
</dbReference>
<evidence type="ECO:0000313" key="5">
    <source>
        <dbReference type="EMBL" id="CCK26947.1"/>
    </source>
</evidence>
<dbReference type="InterPro" id="IPR011658">
    <property type="entry name" value="PA14_dom"/>
</dbReference>
<dbReference type="KEGG" id="sdv:BN159_2568"/>
<dbReference type="SMART" id="SM00458">
    <property type="entry name" value="RICIN"/>
    <property type="match status" value="1"/>
</dbReference>
<accession>K4R1E2</accession>
<evidence type="ECO:0000256" key="2">
    <source>
        <dbReference type="SAM" id="SignalP"/>
    </source>
</evidence>
<evidence type="ECO:0000259" key="3">
    <source>
        <dbReference type="PROSITE" id="PS51175"/>
    </source>
</evidence>
<dbReference type="SMART" id="SM00606">
    <property type="entry name" value="CBD_IV"/>
    <property type="match status" value="1"/>
</dbReference>
<dbReference type="Pfam" id="PF00652">
    <property type="entry name" value="Ricin_B_lectin"/>
    <property type="match status" value="1"/>
</dbReference>
<dbReference type="CDD" id="cd23451">
    <property type="entry name" value="beta-trefoil_Ricin_laminarinase"/>
    <property type="match status" value="1"/>
</dbReference>
<dbReference type="PROSITE" id="PS51820">
    <property type="entry name" value="PA14"/>
    <property type="match status" value="1"/>
</dbReference>
<dbReference type="SUPFAM" id="SSF49785">
    <property type="entry name" value="Galactose-binding domain-like"/>
    <property type="match status" value="1"/>
</dbReference>
<dbReference type="GO" id="GO:0030246">
    <property type="term" value="F:carbohydrate binding"/>
    <property type="evidence" value="ECO:0007669"/>
    <property type="project" value="InterPro"/>
</dbReference>
<keyword evidence="6" id="KW-1185">Reference proteome</keyword>
<dbReference type="Gene3D" id="3.90.182.10">
    <property type="entry name" value="Toxin - Anthrax Protective Antigen,domain 1"/>
    <property type="match status" value="1"/>
</dbReference>
<dbReference type="InterPro" id="IPR010496">
    <property type="entry name" value="AL/BT2_dom"/>
</dbReference>
<dbReference type="HOGENOM" id="CLU_302417_0_0_11"/>
<dbReference type="eggNOG" id="COG2133">
    <property type="taxonomic scope" value="Bacteria"/>
</dbReference>
<dbReference type="InterPro" id="IPR035992">
    <property type="entry name" value="Ricin_B-like_lectins"/>
</dbReference>
<dbReference type="AlphaFoldDB" id="K4R1E2"/>
<protein>
    <submittedName>
        <fullName evidence="5">PA14 domain-containing protein</fullName>
    </submittedName>
</protein>
<dbReference type="SUPFAM" id="SSF56988">
    <property type="entry name" value="Anthrax protective antigen"/>
    <property type="match status" value="1"/>
</dbReference>
<feature type="chain" id="PRO_5003883405" evidence="2">
    <location>
        <begin position="22"/>
        <end position="1110"/>
    </location>
</feature>
<evidence type="ECO:0000313" key="6">
    <source>
        <dbReference type="Proteomes" id="UP000008043"/>
    </source>
</evidence>
<dbReference type="OrthoDB" id="176168at2"/>
<dbReference type="eggNOG" id="COG3291">
    <property type="taxonomic scope" value="Bacteria"/>
</dbReference>
<dbReference type="STRING" id="1214101.BN159_2568"/>
<evidence type="ECO:0000259" key="4">
    <source>
        <dbReference type="PROSITE" id="PS51820"/>
    </source>
</evidence>
<dbReference type="InterPro" id="IPR037524">
    <property type="entry name" value="PA14/GLEYA"/>
</dbReference>
<dbReference type="PANTHER" id="PTHR33546:SF1">
    <property type="entry name" value="LARGE, MULTIFUNCTIONAL SECRETED PROTEIN"/>
    <property type="match status" value="1"/>
</dbReference>
<dbReference type="Pfam" id="PF06439">
    <property type="entry name" value="3keto-disac_hyd"/>
    <property type="match status" value="1"/>
</dbReference>
<dbReference type="SUPFAM" id="SSF50370">
    <property type="entry name" value="Ricin B-like lectins"/>
    <property type="match status" value="1"/>
</dbReference>
<gene>
    <name evidence="5" type="ORF">BN159_2568</name>
</gene>
<organism evidence="5 6">
    <name type="scientific">Streptomyces davaonensis (strain DSM 101723 / JCM 4913 / KCC S-0913 / 768)</name>
    <dbReference type="NCBI Taxonomy" id="1214101"/>
    <lineage>
        <taxon>Bacteria</taxon>
        <taxon>Bacillati</taxon>
        <taxon>Actinomycetota</taxon>
        <taxon>Actinomycetes</taxon>
        <taxon>Kitasatosporales</taxon>
        <taxon>Streptomycetaceae</taxon>
        <taxon>Streptomyces</taxon>
    </lineage>
</organism>
<dbReference type="PROSITE" id="PS50231">
    <property type="entry name" value="RICIN_B_LECTIN"/>
    <property type="match status" value="1"/>
</dbReference>
<dbReference type="PANTHER" id="PTHR33546">
    <property type="entry name" value="LARGE, MULTIFUNCTIONAL SECRETED PROTEIN-RELATED"/>
    <property type="match status" value="1"/>
</dbReference>
<sequence>MLLICLLAGLSLTVPAVSATAAPQTPGVTLRVFDLQTSLSKLCTLKPGQTPNVDKLMPTVNWTTTADFSSADGTVNMADNFISEVTGNITVPATGDYTFRITSDDGSRTWIDGNLVIDHDGQHAPTAKEGTVKLTAGMHALRIEHFDAGDRQQLTLEWRTPGSSQFVLVPNSALSTDADVTRVTAPGRKYCEGATDSPGDGLPLNAVHPDYTLTDLRPAGFQPQVSAMDWLPDGRLAIATWGGSNNKLGEVYLLSNVTGATSPEQVTKKRIASGLQEPMGLKYVDGKLYVSEKSRLAELPDLTSDSTPDKLRTVATWPYGGNFHEFAFGLLYKDGYFYLNLSVSINFGGATTDPQPAGKGRGTTIKVNKDTGAVQYVAGGLRTPNGIGWGPEGDLFATDNQGGWLPSSKLVHIKQDRFFNHYTNPAGPFDSKPVTRPVLWLPQNEIANSPSTPLLMKDGLFAGQLLFGDVTYGGIQRAYLEKINGEYQGAVFRMTQGLESGVNRLSLGPDGAIYVGGLGGDGNWGQEGKLKYGLQKLTPKTTNSAFDIRSMRVVSGGFELEYTQPLSAATLNSLASRYTAKQWRYVPTSAYGGPKVDEETLSVASATPSADGKKVTLKLNGLKTGRVVYLRSPQPFSSASGKSLWSTEAWYTLNATPTDASTGPVVGLANKCLDVKGGVTANGTQVQLYQCNGTAAQTWARAGQTLKALDKCLDINAGSTQNGAKVQLWDCNGGDNQNWVPQADGTLVNPSSGKCLDVNGETSADGTPVSLWTCHGGSNQKWSVPDLYEAESAALSGGAKVNSDHQDHTGSGFVDGYGTKGATTTFTVNAARAGVHNVGLRYANGPNPSSGTKSISVYVNGTKVKQMRLADTGSWDSWATQTEALTLKAGANTIAYKNDPDDAGHVNLDNIHVAQAPRITLFDGTSLAAWEKSTGGEAAWPVASGSMESLGGDIRTKQTFGDFKLRVEWLEPNYPPDVTGQARGNSGVYLQERYEVQVLDSYGDTTLANDEAGAIYNKRAPDQNMSTAPGTWQTYDITFRAARYVKGVKVDNARVTVVWNGTTVHNDVAVDGGTGGNIPEGPTPAAIRLQDHNDPGANPRFRNIWIEPIA</sequence>